<feature type="compositionally biased region" description="Basic and acidic residues" evidence="1">
    <location>
        <begin position="1"/>
        <end position="10"/>
    </location>
</feature>
<proteinExistence type="predicted"/>
<dbReference type="InterPro" id="IPR001005">
    <property type="entry name" value="SANT/Myb"/>
</dbReference>
<gene>
    <name evidence="4" type="ORF">TVAG_181620</name>
</gene>
<dbReference type="OrthoDB" id="2350934at2759"/>
<keyword evidence="4" id="KW-0238">DNA-binding</keyword>
<evidence type="ECO:0000259" key="2">
    <source>
        <dbReference type="PROSITE" id="PS50090"/>
    </source>
</evidence>
<keyword evidence="5" id="KW-1185">Reference proteome</keyword>
<dbReference type="GO" id="GO:0006355">
    <property type="term" value="P:regulation of DNA-templated transcription"/>
    <property type="evidence" value="ECO:0000318"/>
    <property type="project" value="GO_Central"/>
</dbReference>
<dbReference type="VEuPathDB" id="TrichDB:TVAGG3_0941820"/>
<dbReference type="EMBL" id="DS114889">
    <property type="protein sequence ID" value="EAX85593.1"/>
    <property type="molecule type" value="Genomic_DNA"/>
</dbReference>
<dbReference type="InterPro" id="IPR009057">
    <property type="entry name" value="Homeodomain-like_sf"/>
</dbReference>
<dbReference type="InParanoid" id="A2GB74"/>
<dbReference type="PROSITE" id="PS50090">
    <property type="entry name" value="MYB_LIKE"/>
    <property type="match status" value="2"/>
</dbReference>
<feature type="domain" description="Myb-like" evidence="2">
    <location>
        <begin position="15"/>
        <end position="66"/>
    </location>
</feature>
<dbReference type="GO" id="GO:0000978">
    <property type="term" value="F:RNA polymerase II cis-regulatory region sequence-specific DNA binding"/>
    <property type="evidence" value="ECO:0000318"/>
    <property type="project" value="GO_Central"/>
</dbReference>
<dbReference type="GO" id="GO:0000981">
    <property type="term" value="F:DNA-binding transcription factor activity, RNA polymerase II-specific"/>
    <property type="evidence" value="ECO:0000318"/>
    <property type="project" value="GO_Central"/>
</dbReference>
<dbReference type="SUPFAM" id="SSF46689">
    <property type="entry name" value="Homeodomain-like"/>
    <property type="match status" value="1"/>
</dbReference>
<reference evidence="4" key="1">
    <citation type="submission" date="2006-10" db="EMBL/GenBank/DDBJ databases">
        <authorList>
            <person name="Amadeo P."/>
            <person name="Zhao Q."/>
            <person name="Wortman J."/>
            <person name="Fraser-Liggett C."/>
            <person name="Carlton J."/>
        </authorList>
    </citation>
    <scope>NUCLEOTIDE SEQUENCE</scope>
    <source>
        <strain evidence="4">G3</strain>
    </source>
</reference>
<evidence type="ECO:0000313" key="5">
    <source>
        <dbReference type="Proteomes" id="UP000001542"/>
    </source>
</evidence>
<evidence type="ECO:0000313" key="4">
    <source>
        <dbReference type="EMBL" id="EAX85593.1"/>
    </source>
</evidence>
<dbReference type="VEuPathDB" id="TrichDB:TVAG_181620"/>
<dbReference type="AlphaFoldDB" id="A2GB74"/>
<dbReference type="InterPro" id="IPR050560">
    <property type="entry name" value="MYB_TF"/>
</dbReference>
<dbReference type="SMART" id="SM00717">
    <property type="entry name" value="SANT"/>
    <property type="match status" value="2"/>
</dbReference>
<reference evidence="4" key="2">
    <citation type="journal article" date="2007" name="Science">
        <title>Draft genome sequence of the sexually transmitted pathogen Trichomonas vaginalis.</title>
        <authorList>
            <person name="Carlton J.M."/>
            <person name="Hirt R.P."/>
            <person name="Silva J.C."/>
            <person name="Delcher A.L."/>
            <person name="Schatz M."/>
            <person name="Zhao Q."/>
            <person name="Wortman J.R."/>
            <person name="Bidwell S.L."/>
            <person name="Alsmark U.C.M."/>
            <person name="Besteiro S."/>
            <person name="Sicheritz-Ponten T."/>
            <person name="Noel C.J."/>
            <person name="Dacks J.B."/>
            <person name="Foster P.G."/>
            <person name="Simillion C."/>
            <person name="Van de Peer Y."/>
            <person name="Miranda-Saavedra D."/>
            <person name="Barton G.J."/>
            <person name="Westrop G.D."/>
            <person name="Mueller S."/>
            <person name="Dessi D."/>
            <person name="Fiori P.L."/>
            <person name="Ren Q."/>
            <person name="Paulsen I."/>
            <person name="Zhang H."/>
            <person name="Bastida-Corcuera F.D."/>
            <person name="Simoes-Barbosa A."/>
            <person name="Brown M.T."/>
            <person name="Hayes R.D."/>
            <person name="Mukherjee M."/>
            <person name="Okumura C.Y."/>
            <person name="Schneider R."/>
            <person name="Smith A.J."/>
            <person name="Vanacova S."/>
            <person name="Villalvazo M."/>
            <person name="Haas B.J."/>
            <person name="Pertea M."/>
            <person name="Feldblyum T.V."/>
            <person name="Utterback T.R."/>
            <person name="Shu C.L."/>
            <person name="Osoegawa K."/>
            <person name="de Jong P.J."/>
            <person name="Hrdy I."/>
            <person name="Horvathova L."/>
            <person name="Zubacova Z."/>
            <person name="Dolezal P."/>
            <person name="Malik S.B."/>
            <person name="Logsdon J.M. Jr."/>
            <person name="Henze K."/>
            <person name="Gupta A."/>
            <person name="Wang C.C."/>
            <person name="Dunne R.L."/>
            <person name="Upcroft J.A."/>
            <person name="Upcroft P."/>
            <person name="White O."/>
            <person name="Salzberg S.L."/>
            <person name="Tang P."/>
            <person name="Chiu C.-H."/>
            <person name="Lee Y.-S."/>
            <person name="Embley T.M."/>
            <person name="Coombs G.H."/>
            <person name="Mottram J.C."/>
            <person name="Tachezy J."/>
            <person name="Fraser-Liggett C.M."/>
            <person name="Johnson P.J."/>
        </authorList>
    </citation>
    <scope>NUCLEOTIDE SEQUENCE [LARGE SCALE GENOMIC DNA]</scope>
    <source>
        <strain evidence="4">G3</strain>
    </source>
</reference>
<dbReference type="Pfam" id="PF00249">
    <property type="entry name" value="Myb_DNA-binding"/>
    <property type="match status" value="2"/>
</dbReference>
<feature type="domain" description="HTH myb-type" evidence="3">
    <location>
        <begin position="74"/>
        <end position="121"/>
    </location>
</feature>
<protein>
    <submittedName>
        <fullName evidence="4">Myb-like DNA-binding domain containing protein</fullName>
    </submittedName>
</protein>
<dbReference type="CDD" id="cd00167">
    <property type="entry name" value="SANT"/>
    <property type="match status" value="2"/>
</dbReference>
<dbReference type="PANTHER" id="PTHR45614:SF69">
    <property type="entry name" value="CHROMOSOME UNDETERMINED SCAFFOLD_38, WHOLE GENOME SHOTGUN SEQUENCE"/>
    <property type="match status" value="1"/>
</dbReference>
<accession>A2GB74</accession>
<dbReference type="InterPro" id="IPR017930">
    <property type="entry name" value="Myb_dom"/>
</dbReference>
<feature type="region of interest" description="Disordered" evidence="1">
    <location>
        <begin position="1"/>
        <end position="21"/>
    </location>
</feature>
<dbReference type="SMR" id="A2GB74"/>
<dbReference type="KEGG" id="tva:4743234"/>
<dbReference type="PROSITE" id="PS51294">
    <property type="entry name" value="HTH_MYB"/>
    <property type="match status" value="2"/>
</dbReference>
<dbReference type="Gene3D" id="1.10.10.60">
    <property type="entry name" value="Homeodomain-like"/>
    <property type="match status" value="2"/>
</dbReference>
<sequence length="198" mass="23431">MNGSDQHRDGPPTIEQNTLRKRFSEQEDALLKSLVEDEGIKNWEEISKRMPSRTSRQCRDRYNNYLFKEIINKPWTPEEDRIILEKYMILGPHWVKISEYLDARSGNNVKNRWHKYLSKLKNINQEKPQVIMNPPPVQVHPEPSMSIQPQYQPQPVYDYYQHHPKIPSITELPMAQVPQTISNIPFSIDIFLNQTSHL</sequence>
<feature type="domain" description="HTH myb-type" evidence="3">
    <location>
        <begin position="15"/>
        <end position="70"/>
    </location>
</feature>
<feature type="domain" description="Myb-like" evidence="2">
    <location>
        <begin position="74"/>
        <end position="117"/>
    </location>
</feature>
<dbReference type="Proteomes" id="UP000001542">
    <property type="component" value="Unassembled WGS sequence"/>
</dbReference>
<evidence type="ECO:0000256" key="1">
    <source>
        <dbReference type="SAM" id="MobiDB-lite"/>
    </source>
</evidence>
<dbReference type="eggNOG" id="KOG0048">
    <property type="taxonomic scope" value="Eukaryota"/>
</dbReference>
<dbReference type="PANTHER" id="PTHR45614">
    <property type="entry name" value="MYB PROTEIN-RELATED"/>
    <property type="match status" value="1"/>
</dbReference>
<dbReference type="STRING" id="5722.A2GB74"/>
<evidence type="ECO:0000259" key="3">
    <source>
        <dbReference type="PROSITE" id="PS51294"/>
    </source>
</evidence>
<name>A2GB74_TRIV3</name>
<dbReference type="GO" id="GO:0005634">
    <property type="term" value="C:nucleus"/>
    <property type="evidence" value="ECO:0000318"/>
    <property type="project" value="GO_Central"/>
</dbReference>
<dbReference type="RefSeq" id="XP_001298523.1">
    <property type="nucleotide sequence ID" value="XM_001298522.1"/>
</dbReference>
<organism evidence="4 5">
    <name type="scientific">Trichomonas vaginalis (strain ATCC PRA-98 / G3)</name>
    <dbReference type="NCBI Taxonomy" id="412133"/>
    <lineage>
        <taxon>Eukaryota</taxon>
        <taxon>Metamonada</taxon>
        <taxon>Parabasalia</taxon>
        <taxon>Trichomonadida</taxon>
        <taxon>Trichomonadidae</taxon>
        <taxon>Trichomonas</taxon>
    </lineage>
</organism>